<dbReference type="AlphaFoldDB" id="A0AAU9UPZ0"/>
<name>A0AAU9UPZ0_EUPED</name>
<sequence length="300" mass="34112">MNVENSFVQFVFDNTDHNVKTLDGKETCHCLGGIASYTPEWSISYEGIPVKLKKMPTTQSLVSKHVIPEVPYGTFNGKALESIKFVSTDQLCLGKALLLPVSYSAYLWTKFFGISQIPTWKGFMEVLSTVVPYSMSEIVCLPFINRPPSNLTTISTSLHYAARETRMSNRKTCFVTYDQPLYAKALAIVQERQSEELKNVVVRLGGFHILISFLGSIGYIMAGSGIEDLWGYCICSRISKTNVIRPCLCKSIKSPHYVFYSTCRNVQDFRETYRDFGKKWSNFQAVDTVFQKYNYCFTIH</sequence>
<comment type="caution">
    <text evidence="1">The sequence shown here is derived from an EMBL/GenBank/DDBJ whole genome shotgun (WGS) entry which is preliminary data.</text>
</comment>
<dbReference type="Proteomes" id="UP001153954">
    <property type="component" value="Unassembled WGS sequence"/>
</dbReference>
<evidence type="ECO:0000313" key="1">
    <source>
        <dbReference type="EMBL" id="CAH2101247.1"/>
    </source>
</evidence>
<accession>A0AAU9UPZ0</accession>
<dbReference type="EMBL" id="CAKOGL010000023">
    <property type="protein sequence ID" value="CAH2101247.1"/>
    <property type="molecule type" value="Genomic_DNA"/>
</dbReference>
<dbReference type="PANTHER" id="PTHR46704">
    <property type="entry name" value="CXC DOMAIN-CONTAINING PROTEIN-RELATED"/>
    <property type="match status" value="1"/>
</dbReference>
<protein>
    <submittedName>
        <fullName evidence="1">Uncharacterized protein</fullName>
    </submittedName>
</protein>
<reference evidence="1" key="1">
    <citation type="submission" date="2022-03" db="EMBL/GenBank/DDBJ databases">
        <authorList>
            <person name="Tunstrom K."/>
        </authorList>
    </citation>
    <scope>NUCLEOTIDE SEQUENCE</scope>
</reference>
<keyword evidence="2" id="KW-1185">Reference proteome</keyword>
<dbReference type="PANTHER" id="PTHR46704:SF1">
    <property type="entry name" value="TELOMERE LENGTH REGULATION PROTEIN TEL2 HOMOLOG"/>
    <property type="match status" value="1"/>
</dbReference>
<evidence type="ECO:0000313" key="2">
    <source>
        <dbReference type="Proteomes" id="UP001153954"/>
    </source>
</evidence>
<gene>
    <name evidence="1" type="ORF">EEDITHA_LOCUS16021</name>
</gene>
<organism evidence="1 2">
    <name type="scientific">Euphydryas editha</name>
    <name type="common">Edith's checkerspot</name>
    <dbReference type="NCBI Taxonomy" id="104508"/>
    <lineage>
        <taxon>Eukaryota</taxon>
        <taxon>Metazoa</taxon>
        <taxon>Ecdysozoa</taxon>
        <taxon>Arthropoda</taxon>
        <taxon>Hexapoda</taxon>
        <taxon>Insecta</taxon>
        <taxon>Pterygota</taxon>
        <taxon>Neoptera</taxon>
        <taxon>Endopterygota</taxon>
        <taxon>Lepidoptera</taxon>
        <taxon>Glossata</taxon>
        <taxon>Ditrysia</taxon>
        <taxon>Papilionoidea</taxon>
        <taxon>Nymphalidae</taxon>
        <taxon>Nymphalinae</taxon>
        <taxon>Euphydryas</taxon>
    </lineage>
</organism>
<proteinExistence type="predicted"/>